<reference evidence="4 5" key="1">
    <citation type="submission" date="2017-01" db="EMBL/GenBank/DDBJ databases">
        <authorList>
            <person name="Mah S.A."/>
            <person name="Swanson W.J."/>
            <person name="Moy G.W."/>
            <person name="Vacquier V.D."/>
        </authorList>
    </citation>
    <scope>NUCLEOTIDE SEQUENCE [LARGE SCALE GENOMIC DNA]</scope>
    <source>
        <strain evidence="4 5">DSM 7027</strain>
    </source>
</reference>
<proteinExistence type="predicted"/>
<keyword evidence="1" id="KW-0175">Coiled coil</keyword>
<keyword evidence="5" id="KW-1185">Reference proteome</keyword>
<sequence>MRITPIAIPVLALLLSGCNAAQTQPQSGEGSANPAADAQSRPSSSESSPESSQNPAPSGRNNANAEMAGAIQTGFDQLSGRLTLLQEQVLQIRSSNQQLREQNQMLLNRLELLTRTQPEDSAAEGEMSADAGGTEQLDAAIGQLMQILNQAELPSGSGQGQFGLATTYTQGGDWVLLRYDRSTGETWMAEFGDWQLISEELPPENSLYDIQISRADRNTAGYVAVRIDLNSGRSWWLNGKRWQEY</sequence>
<name>A0A1N6Q880_9GAMM</name>
<dbReference type="EMBL" id="FTMN01000002">
    <property type="protein sequence ID" value="SIQ12854.1"/>
    <property type="molecule type" value="Genomic_DNA"/>
</dbReference>
<dbReference type="PROSITE" id="PS51257">
    <property type="entry name" value="PROKAR_LIPOPROTEIN"/>
    <property type="match status" value="1"/>
</dbReference>
<dbReference type="AlphaFoldDB" id="A0A1N6Q880"/>
<accession>A0A1N6Q880</accession>
<evidence type="ECO:0000256" key="2">
    <source>
        <dbReference type="SAM" id="MobiDB-lite"/>
    </source>
</evidence>
<feature type="region of interest" description="Disordered" evidence="2">
    <location>
        <begin position="21"/>
        <end position="63"/>
    </location>
</feature>
<feature type="compositionally biased region" description="Polar residues" evidence="2">
    <location>
        <begin position="21"/>
        <end position="30"/>
    </location>
</feature>
<feature type="signal peptide" evidence="3">
    <location>
        <begin position="1"/>
        <end position="20"/>
    </location>
</feature>
<dbReference type="RefSeq" id="WP_076461745.1">
    <property type="nucleotide sequence ID" value="NZ_FTMN01000002.1"/>
</dbReference>
<dbReference type="STRING" id="49186.SAMN05421647_102338"/>
<feature type="chain" id="PRO_5009937639" evidence="3">
    <location>
        <begin position="21"/>
        <end position="245"/>
    </location>
</feature>
<dbReference type="eggNOG" id="ENOG5032XBQ">
    <property type="taxonomic scope" value="Bacteria"/>
</dbReference>
<feature type="compositionally biased region" description="Low complexity" evidence="2">
    <location>
        <begin position="38"/>
        <end position="58"/>
    </location>
</feature>
<dbReference type="Proteomes" id="UP000186895">
    <property type="component" value="Unassembled WGS sequence"/>
</dbReference>
<evidence type="ECO:0000256" key="1">
    <source>
        <dbReference type="SAM" id="Coils"/>
    </source>
</evidence>
<keyword evidence="3" id="KW-0732">Signal</keyword>
<evidence type="ECO:0000256" key="3">
    <source>
        <dbReference type="SAM" id="SignalP"/>
    </source>
</evidence>
<protein>
    <submittedName>
        <fullName evidence="4">Uncharacterized protein</fullName>
    </submittedName>
</protein>
<evidence type="ECO:0000313" key="4">
    <source>
        <dbReference type="EMBL" id="SIQ12854.1"/>
    </source>
</evidence>
<gene>
    <name evidence="4" type="ORF">SAMN05421647_102338</name>
</gene>
<organism evidence="4 5">
    <name type="scientific">Marinobacterium stanieri</name>
    <dbReference type="NCBI Taxonomy" id="49186"/>
    <lineage>
        <taxon>Bacteria</taxon>
        <taxon>Pseudomonadati</taxon>
        <taxon>Pseudomonadota</taxon>
        <taxon>Gammaproteobacteria</taxon>
        <taxon>Oceanospirillales</taxon>
        <taxon>Oceanospirillaceae</taxon>
        <taxon>Marinobacterium</taxon>
    </lineage>
</organism>
<evidence type="ECO:0000313" key="5">
    <source>
        <dbReference type="Proteomes" id="UP000186895"/>
    </source>
</evidence>
<feature type="coiled-coil region" evidence="1">
    <location>
        <begin position="82"/>
        <end position="116"/>
    </location>
</feature>